<dbReference type="SUPFAM" id="SSF53098">
    <property type="entry name" value="Ribonuclease H-like"/>
    <property type="match status" value="1"/>
</dbReference>
<feature type="domain" description="Integrase catalytic" evidence="1">
    <location>
        <begin position="308"/>
        <end position="497"/>
    </location>
</feature>
<evidence type="ECO:0000313" key="2">
    <source>
        <dbReference type="EMBL" id="CAK1577861.1"/>
    </source>
</evidence>
<dbReference type="InterPro" id="IPR001584">
    <property type="entry name" value="Integrase_cat-core"/>
</dbReference>
<keyword evidence="3" id="KW-1185">Reference proteome</keyword>
<dbReference type="PROSITE" id="PS50994">
    <property type="entry name" value="INTEGRASE"/>
    <property type="match status" value="1"/>
</dbReference>
<dbReference type="AlphaFoldDB" id="A0AAV1K815"/>
<gene>
    <name evidence="2" type="ORF">PARMNEM_LOCUS27</name>
</gene>
<proteinExistence type="predicted"/>
<name>A0AAV1K815_9NEOP</name>
<evidence type="ECO:0000313" key="3">
    <source>
        <dbReference type="Proteomes" id="UP001314205"/>
    </source>
</evidence>
<dbReference type="InterPro" id="IPR041588">
    <property type="entry name" value="Integrase_H2C2"/>
</dbReference>
<sequence>MENLIALQDELYSRMNKSQINFRKCSKDRKTSTYVKNRIENLDKIWFEFVENHKQLFKTIDRAILKETTYIKRDLYDMVEEFYCDYRAELRPSFLMDKQIRYHRSRDMDTNIEKRIKVHISAVPQDFPWHKFSSLRRLIRIIAYCRRFLKIKEKKQKYLQKIELDEALTCCIKHFQMEDFSEEYLQLKEKGYIMRKDSKIRTLCPYIDNIGIIRAGGRLHESSLTEQIKHPILLSQSCYLSKLLVSNAHEITLHGGPQSMVNYLRSKYWIIGVKNLAKQHVRKCVICIKHAAKVRHQFMGSLPAVRCTPTRPFLHSGVDYAGPINIRTSKGRGYHAYKGYICVFVCMVTRAIHLEAVSDLSTQGFLAAFRRFVSRRGHCSQIWSDNGTNFVGAARELNDLKSIQQSVAQQVEAEGTQWHFIPPHAPHFGGLWEAAVKSAKHHLKRVIGDSTLTFEELSTLLYQIEACLNSRPMTVINGDDLSDPMPLTPGHFLIGEPLISIPDDNYEHTNRSSLTRWQLVQKMTQNFWRRWSQEYLSNLLHRYKWTYQVPGPNIGDVVLVKENNLPPCRWLLGRIIEKHPGPDQITRVVTLRTKSSIVKRPTSKICVLPVST</sequence>
<dbReference type="InterPro" id="IPR012337">
    <property type="entry name" value="RNaseH-like_sf"/>
</dbReference>
<dbReference type="PANTHER" id="PTHR47331">
    <property type="entry name" value="PHD-TYPE DOMAIN-CONTAINING PROTEIN"/>
    <property type="match status" value="1"/>
</dbReference>
<organism evidence="2 3">
    <name type="scientific">Parnassius mnemosyne</name>
    <name type="common">clouded apollo</name>
    <dbReference type="NCBI Taxonomy" id="213953"/>
    <lineage>
        <taxon>Eukaryota</taxon>
        <taxon>Metazoa</taxon>
        <taxon>Ecdysozoa</taxon>
        <taxon>Arthropoda</taxon>
        <taxon>Hexapoda</taxon>
        <taxon>Insecta</taxon>
        <taxon>Pterygota</taxon>
        <taxon>Neoptera</taxon>
        <taxon>Endopterygota</taxon>
        <taxon>Lepidoptera</taxon>
        <taxon>Glossata</taxon>
        <taxon>Ditrysia</taxon>
        <taxon>Papilionoidea</taxon>
        <taxon>Papilionidae</taxon>
        <taxon>Parnassiinae</taxon>
        <taxon>Parnassini</taxon>
        <taxon>Parnassius</taxon>
        <taxon>Driopa</taxon>
    </lineage>
</organism>
<dbReference type="Gene3D" id="3.30.420.10">
    <property type="entry name" value="Ribonuclease H-like superfamily/Ribonuclease H"/>
    <property type="match status" value="1"/>
</dbReference>
<evidence type="ECO:0000259" key="1">
    <source>
        <dbReference type="PROSITE" id="PS50994"/>
    </source>
</evidence>
<dbReference type="EMBL" id="CAVLGL010000001">
    <property type="protein sequence ID" value="CAK1577861.1"/>
    <property type="molecule type" value="Genomic_DNA"/>
</dbReference>
<dbReference type="Proteomes" id="UP001314205">
    <property type="component" value="Unassembled WGS sequence"/>
</dbReference>
<dbReference type="InterPro" id="IPR036397">
    <property type="entry name" value="RNaseH_sf"/>
</dbReference>
<comment type="caution">
    <text evidence="2">The sequence shown here is derived from an EMBL/GenBank/DDBJ whole genome shotgun (WGS) entry which is preliminary data.</text>
</comment>
<dbReference type="Pfam" id="PF17921">
    <property type="entry name" value="Integrase_H2C2"/>
    <property type="match status" value="1"/>
</dbReference>
<dbReference type="GO" id="GO:0015074">
    <property type="term" value="P:DNA integration"/>
    <property type="evidence" value="ECO:0007669"/>
    <property type="project" value="InterPro"/>
</dbReference>
<dbReference type="Pfam" id="PF18701">
    <property type="entry name" value="DUF5641"/>
    <property type="match status" value="1"/>
</dbReference>
<reference evidence="2 3" key="1">
    <citation type="submission" date="2023-11" db="EMBL/GenBank/DDBJ databases">
        <authorList>
            <person name="Hedman E."/>
            <person name="Englund M."/>
            <person name="Stromberg M."/>
            <person name="Nyberg Akerstrom W."/>
            <person name="Nylinder S."/>
            <person name="Jareborg N."/>
            <person name="Kallberg Y."/>
            <person name="Kronander E."/>
        </authorList>
    </citation>
    <scope>NUCLEOTIDE SEQUENCE [LARGE SCALE GENOMIC DNA]</scope>
</reference>
<dbReference type="GO" id="GO:0003676">
    <property type="term" value="F:nucleic acid binding"/>
    <property type="evidence" value="ECO:0007669"/>
    <property type="project" value="InterPro"/>
</dbReference>
<protein>
    <recommendedName>
        <fullName evidence="1">Integrase catalytic domain-containing protein</fullName>
    </recommendedName>
</protein>
<accession>A0AAV1K815</accession>
<dbReference type="Gene3D" id="1.10.340.70">
    <property type="match status" value="1"/>
</dbReference>
<dbReference type="InterPro" id="IPR040676">
    <property type="entry name" value="DUF5641"/>
</dbReference>